<dbReference type="EMBL" id="FPBO01000040">
    <property type="protein sequence ID" value="SFV13920.1"/>
    <property type="molecule type" value="Genomic_DNA"/>
</dbReference>
<feature type="region of interest" description="Disordered" evidence="1">
    <location>
        <begin position="233"/>
        <end position="287"/>
    </location>
</feature>
<dbReference type="Pfam" id="PF16697">
    <property type="entry name" value="Yop-YscD_cpl"/>
    <property type="match status" value="1"/>
</dbReference>
<keyword evidence="5" id="KW-1185">Reference proteome</keyword>
<evidence type="ECO:0000259" key="3">
    <source>
        <dbReference type="Pfam" id="PF21934"/>
    </source>
</evidence>
<name>A0A1I7LWF9_9BURK</name>
<dbReference type="InterPro" id="IPR053946">
    <property type="entry name" value="YscD_ppl_3rd"/>
</dbReference>
<dbReference type="SUPFAM" id="SSF49879">
    <property type="entry name" value="SMAD/FHA domain"/>
    <property type="match status" value="1"/>
</dbReference>
<evidence type="ECO:0000256" key="1">
    <source>
        <dbReference type="SAM" id="MobiDB-lite"/>
    </source>
</evidence>
<dbReference type="Gene3D" id="2.60.200.20">
    <property type="match status" value="1"/>
</dbReference>
<protein>
    <submittedName>
        <fullName evidence="4">Type III secretion protein D</fullName>
    </submittedName>
</protein>
<proteinExistence type="predicted"/>
<dbReference type="AlphaFoldDB" id="A0A1I7LWF9"/>
<feature type="domain" description="YscD-like Bon-like" evidence="3">
    <location>
        <begin position="287"/>
        <end position="349"/>
    </location>
</feature>
<evidence type="ECO:0000313" key="4">
    <source>
        <dbReference type="EMBL" id="SFV13920.1"/>
    </source>
</evidence>
<sequence>MFELRILNGLHRGATLPLDEHTLVIGADDDADVVLVDPGIETRHATLAPGPQGWTLSTLDGAVLGTEHNRPFAALELRDGDFARLGHVWLCVAGQDAPWENPPPEPAQGDGAMDNDGQPAPQSAPLAADADGPDGYEPYSDSPLDDPQHAPHAAATAPEPMPAAPPAQASAAAEPAAKAAKAKAAPAKAVKARPARGAGWRRWKMLLVPTVLVTILSACAAYSIKSRPEHEAAPAASSIPAPRGAGPAAEQAATLPGALPDGQPAALPPGPPPAQASAPERKASPQELRDAFRTRLKEVDLLKRFNLDLRDGEWTMQASLDAEEAARFDRILKAFVQTHNIKFPVHARVGGAEVMLPFRVREVISGANASIVTQDGKRLYVGDEHKGLRLVAVDGHHLQFDGERKIKVKW</sequence>
<dbReference type="Proteomes" id="UP000199391">
    <property type="component" value="Unassembled WGS sequence"/>
</dbReference>
<feature type="region of interest" description="Disordered" evidence="1">
    <location>
        <begin position="96"/>
        <end position="196"/>
    </location>
</feature>
<dbReference type="RefSeq" id="WP_177307626.1">
    <property type="nucleotide sequence ID" value="NZ_FPBO01000040.1"/>
</dbReference>
<dbReference type="STRING" id="1035707.SAMN05216552_104042"/>
<gene>
    <name evidence="4" type="ORF">SAMN05216552_104042</name>
</gene>
<reference evidence="5" key="1">
    <citation type="submission" date="2016-10" db="EMBL/GenBank/DDBJ databases">
        <authorList>
            <person name="Varghese N."/>
            <person name="Submissions S."/>
        </authorList>
    </citation>
    <scope>NUCLEOTIDE SEQUENCE [LARGE SCALE GENOMIC DNA]</scope>
    <source>
        <strain evidence="5">CGMCC 1.11014</strain>
    </source>
</reference>
<dbReference type="InterPro" id="IPR032030">
    <property type="entry name" value="YscD_cytoplasmic_dom"/>
</dbReference>
<organism evidence="4 5">
    <name type="scientific">Pseudoduganella namucuonensis</name>
    <dbReference type="NCBI Taxonomy" id="1035707"/>
    <lineage>
        <taxon>Bacteria</taxon>
        <taxon>Pseudomonadati</taxon>
        <taxon>Pseudomonadota</taxon>
        <taxon>Betaproteobacteria</taxon>
        <taxon>Burkholderiales</taxon>
        <taxon>Oxalobacteraceae</taxon>
        <taxon>Telluria group</taxon>
        <taxon>Pseudoduganella</taxon>
    </lineage>
</organism>
<evidence type="ECO:0000313" key="5">
    <source>
        <dbReference type="Proteomes" id="UP000199391"/>
    </source>
</evidence>
<feature type="compositionally biased region" description="Low complexity" evidence="1">
    <location>
        <begin position="124"/>
        <end position="135"/>
    </location>
</feature>
<dbReference type="InterPro" id="IPR008984">
    <property type="entry name" value="SMAD_FHA_dom_sf"/>
</dbReference>
<feature type="compositionally biased region" description="Low complexity" evidence="1">
    <location>
        <begin position="233"/>
        <end position="265"/>
    </location>
</feature>
<evidence type="ECO:0000259" key="2">
    <source>
        <dbReference type="Pfam" id="PF16697"/>
    </source>
</evidence>
<feature type="domain" description="YscD cytoplasmic" evidence="2">
    <location>
        <begin position="5"/>
        <end position="95"/>
    </location>
</feature>
<dbReference type="Pfam" id="PF21934">
    <property type="entry name" value="Yop-YscD_ppl_3rd"/>
    <property type="match status" value="1"/>
</dbReference>
<feature type="compositionally biased region" description="Low complexity" evidence="1">
    <location>
        <begin position="166"/>
        <end position="189"/>
    </location>
</feature>
<accession>A0A1I7LWF9</accession>